<feature type="transmembrane region" description="Helical" evidence="1">
    <location>
        <begin position="119"/>
        <end position="142"/>
    </location>
</feature>
<dbReference type="Proteomes" id="UP000001739">
    <property type="component" value="Chromosome 1"/>
</dbReference>
<dbReference type="EMBL" id="CP001052">
    <property type="protein sequence ID" value="ACD16096.1"/>
    <property type="molecule type" value="Genomic_DNA"/>
</dbReference>
<keyword evidence="1" id="KW-0472">Membrane</keyword>
<reference evidence="2 3" key="1">
    <citation type="journal article" date="2011" name="J. Bacteriol.">
        <title>Complete genome sequence of the plant growth-promoting endophyte Burkholderia phytofirmans strain PsJN.</title>
        <authorList>
            <person name="Weilharter A."/>
            <person name="Mitter B."/>
            <person name="Shin M.V."/>
            <person name="Chain P.S."/>
            <person name="Nowak J."/>
            <person name="Sessitsch A."/>
        </authorList>
    </citation>
    <scope>NUCLEOTIDE SEQUENCE [LARGE SCALE GENOMIC DNA]</scope>
    <source>
        <strain evidence="3">DSM 17436 / LMG 22146 / PsJN</strain>
    </source>
</reference>
<dbReference type="AlphaFoldDB" id="B2T3D5"/>
<proteinExistence type="predicted"/>
<organism evidence="2 3">
    <name type="scientific">Paraburkholderia phytofirmans (strain DSM 17436 / LMG 22146 / PsJN)</name>
    <name type="common">Burkholderia phytofirmans</name>
    <dbReference type="NCBI Taxonomy" id="398527"/>
    <lineage>
        <taxon>Bacteria</taxon>
        <taxon>Pseudomonadati</taxon>
        <taxon>Pseudomonadota</taxon>
        <taxon>Betaproteobacteria</taxon>
        <taxon>Burkholderiales</taxon>
        <taxon>Burkholderiaceae</taxon>
        <taxon>Paraburkholderia</taxon>
    </lineage>
</organism>
<evidence type="ECO:0000313" key="3">
    <source>
        <dbReference type="Proteomes" id="UP000001739"/>
    </source>
</evidence>
<evidence type="ECO:0008006" key="4">
    <source>
        <dbReference type="Google" id="ProtNLM"/>
    </source>
</evidence>
<protein>
    <recommendedName>
        <fullName evidence="4">Transmembrane protein</fullName>
    </recommendedName>
</protein>
<dbReference type="KEGG" id="bpy:Bphyt_1687"/>
<keyword evidence="1" id="KW-1133">Transmembrane helix</keyword>
<dbReference type="RefSeq" id="WP_012432706.1">
    <property type="nucleotide sequence ID" value="NC_010681.1"/>
</dbReference>
<evidence type="ECO:0000313" key="2">
    <source>
        <dbReference type="EMBL" id="ACD16096.1"/>
    </source>
</evidence>
<dbReference type="HOGENOM" id="CLU_1718884_0_0_4"/>
<gene>
    <name evidence="2" type="ordered locus">Bphyt_1687</name>
</gene>
<dbReference type="OrthoDB" id="9035639at2"/>
<feature type="transmembrane region" description="Helical" evidence="1">
    <location>
        <begin position="94"/>
        <end position="113"/>
    </location>
</feature>
<sequence length="152" mass="15788">MNTREAANPVISLHGDALPSAPREMHTEATTVNALSERVFRTLVLVVCGWSLIEAPLELGGAEVHGGLLALLVSKLVVVGTGLAAVAKARFARGIFAFLCGASVLAIAPALPMEFIHSFAIAIFSSIECFGKAACVIAFAAASSREKPSRGQ</sequence>
<feature type="transmembrane region" description="Helical" evidence="1">
    <location>
        <begin position="66"/>
        <end position="87"/>
    </location>
</feature>
<evidence type="ECO:0000256" key="1">
    <source>
        <dbReference type="SAM" id="Phobius"/>
    </source>
</evidence>
<name>B2T3D5_PARPJ</name>
<accession>B2T3D5</accession>
<keyword evidence="1" id="KW-0812">Transmembrane</keyword>